<name>A0A8X6I2H7_TRICU</name>
<keyword evidence="2" id="KW-1185">Reference proteome</keyword>
<organism evidence="1 2">
    <name type="scientific">Trichonephila clavata</name>
    <name type="common">Joro spider</name>
    <name type="synonym">Nephila clavata</name>
    <dbReference type="NCBI Taxonomy" id="2740835"/>
    <lineage>
        <taxon>Eukaryota</taxon>
        <taxon>Metazoa</taxon>
        <taxon>Ecdysozoa</taxon>
        <taxon>Arthropoda</taxon>
        <taxon>Chelicerata</taxon>
        <taxon>Arachnida</taxon>
        <taxon>Araneae</taxon>
        <taxon>Araneomorphae</taxon>
        <taxon>Entelegynae</taxon>
        <taxon>Araneoidea</taxon>
        <taxon>Nephilidae</taxon>
        <taxon>Trichonephila</taxon>
    </lineage>
</organism>
<gene>
    <name evidence="1" type="ORF">TNCT_41681</name>
</gene>
<proteinExistence type="predicted"/>
<dbReference type="EMBL" id="BMAO01029810">
    <property type="protein sequence ID" value="GFR34063.1"/>
    <property type="molecule type" value="Genomic_DNA"/>
</dbReference>
<protein>
    <submittedName>
        <fullName evidence="1">Uncharacterized protein</fullName>
    </submittedName>
</protein>
<evidence type="ECO:0000313" key="2">
    <source>
        <dbReference type="Proteomes" id="UP000887116"/>
    </source>
</evidence>
<dbReference type="AlphaFoldDB" id="A0A8X6I2H7"/>
<evidence type="ECO:0000313" key="1">
    <source>
        <dbReference type="EMBL" id="GFR34063.1"/>
    </source>
</evidence>
<accession>A0A8X6I2H7</accession>
<comment type="caution">
    <text evidence="1">The sequence shown here is derived from an EMBL/GenBank/DDBJ whole genome shotgun (WGS) entry which is preliminary data.</text>
</comment>
<reference evidence="1" key="1">
    <citation type="submission" date="2020-07" db="EMBL/GenBank/DDBJ databases">
        <title>Multicomponent nature underlies the extraordinary mechanical properties of spider dragline silk.</title>
        <authorList>
            <person name="Kono N."/>
            <person name="Nakamura H."/>
            <person name="Mori M."/>
            <person name="Yoshida Y."/>
            <person name="Ohtoshi R."/>
            <person name="Malay A.D."/>
            <person name="Moran D.A.P."/>
            <person name="Tomita M."/>
            <person name="Numata K."/>
            <person name="Arakawa K."/>
        </authorList>
    </citation>
    <scope>NUCLEOTIDE SEQUENCE</scope>
</reference>
<dbReference type="Proteomes" id="UP000887116">
    <property type="component" value="Unassembled WGS sequence"/>
</dbReference>
<sequence length="78" mass="8765">MSYSKAALGRIGLVPNGIDLNKGVSDNHQPEINLYREDKNACRLTRNTVPNTDKDRNPAVSIYTGIKIYKAKERKYIG</sequence>